<reference evidence="2 3" key="1">
    <citation type="journal article" date="2019" name="Emerg. Microbes Infect.">
        <title>Comprehensive subspecies identification of 175 nontuberculous mycobacteria species based on 7547 genomic profiles.</title>
        <authorList>
            <person name="Matsumoto Y."/>
            <person name="Kinjo T."/>
            <person name="Motooka D."/>
            <person name="Nabeya D."/>
            <person name="Jung N."/>
            <person name="Uechi K."/>
            <person name="Horii T."/>
            <person name="Iida T."/>
            <person name="Fujita J."/>
            <person name="Nakamura S."/>
        </authorList>
    </citation>
    <scope>NUCLEOTIDE SEQUENCE [LARGE SCALE GENOMIC DNA]</scope>
    <source>
        <strain evidence="2 3">JCM 6399</strain>
    </source>
</reference>
<gene>
    <name evidence="1" type="ORF">MGALJ_24030</name>
    <name evidence="2" type="ORF">MGALJ_45540</name>
</gene>
<evidence type="ECO:0000313" key="2">
    <source>
        <dbReference type="EMBL" id="BBY94885.1"/>
    </source>
</evidence>
<evidence type="ECO:0000313" key="1">
    <source>
        <dbReference type="EMBL" id="BBY92734.1"/>
    </source>
</evidence>
<dbReference type="EMBL" id="AP022601">
    <property type="protein sequence ID" value="BBY92734.1"/>
    <property type="molecule type" value="Genomic_DNA"/>
</dbReference>
<organism evidence="2 3">
    <name type="scientific">Mycobacterium gallinarum</name>
    <dbReference type="NCBI Taxonomy" id="39689"/>
    <lineage>
        <taxon>Bacteria</taxon>
        <taxon>Bacillati</taxon>
        <taxon>Actinomycetota</taxon>
        <taxon>Actinomycetes</taxon>
        <taxon>Mycobacteriales</taxon>
        <taxon>Mycobacteriaceae</taxon>
        <taxon>Mycobacterium</taxon>
    </lineage>
</organism>
<dbReference type="AlphaFoldDB" id="A0A9W4FH71"/>
<protein>
    <submittedName>
        <fullName evidence="2">Uncharacterized protein</fullName>
    </submittedName>
</protein>
<reference evidence="2" key="2">
    <citation type="submission" date="2020-02" db="EMBL/GenBank/DDBJ databases">
        <authorList>
            <person name="Matsumoto Y."/>
            <person name="Motooka D."/>
            <person name="Nakamura S."/>
        </authorList>
    </citation>
    <scope>NUCLEOTIDE SEQUENCE</scope>
    <source>
        <strain evidence="2">JCM 6399</strain>
    </source>
</reference>
<sequence>MQGVADDVVLGVKDLHFAAVDSQVGEVQDAGGFLDGQPNAVHGVAAAAGGRDGDGQAVFGDVVDDGTNSPDPAVGGLELGEVGLPHPVALSRRIVKYPAAQRSPRLSIGPKALG</sequence>
<accession>A0A9W4FH71</accession>
<dbReference type="EMBL" id="AP022601">
    <property type="protein sequence ID" value="BBY94885.1"/>
    <property type="molecule type" value="Genomic_DNA"/>
</dbReference>
<name>A0A9W4FH71_9MYCO</name>
<dbReference type="Proteomes" id="UP000465785">
    <property type="component" value="Chromosome"/>
</dbReference>
<keyword evidence="3" id="KW-1185">Reference proteome</keyword>
<dbReference type="KEGG" id="mgau:MGALJ_24030"/>
<evidence type="ECO:0000313" key="3">
    <source>
        <dbReference type="Proteomes" id="UP000465785"/>
    </source>
</evidence>
<proteinExistence type="predicted"/>
<dbReference type="KEGG" id="mgau:MGALJ_45540"/>